<comment type="caution">
    <text evidence="2">The sequence shown here is derived from an EMBL/GenBank/DDBJ whole genome shotgun (WGS) entry which is preliminary data.</text>
</comment>
<dbReference type="RefSeq" id="WP_114433816.1">
    <property type="nucleotide sequence ID" value="NZ_DCES01000054.1"/>
</dbReference>
<evidence type="ECO:0000256" key="1">
    <source>
        <dbReference type="SAM" id="SignalP"/>
    </source>
</evidence>
<proteinExistence type="predicted"/>
<keyword evidence="1" id="KW-0732">Signal</keyword>
<organism evidence="2 3">
    <name type="scientific">Marinobacter nauticus</name>
    <name type="common">Marinobacter hydrocarbonoclasticus</name>
    <name type="synonym">Marinobacter aquaeolei</name>
    <dbReference type="NCBI Taxonomy" id="2743"/>
    <lineage>
        <taxon>Bacteria</taxon>
        <taxon>Pseudomonadati</taxon>
        <taxon>Pseudomonadota</taxon>
        <taxon>Gammaproteobacteria</taxon>
        <taxon>Pseudomonadales</taxon>
        <taxon>Marinobacteraceae</taxon>
        <taxon>Marinobacter</taxon>
    </lineage>
</organism>
<sequence length="154" mass="16493">MVKRYAFLISLSLLAGPVHAELRLPVTSLADAELDQLRGGFVMNNLEISIGLEQVLAVNGQTLVVNRLTIPNLNDPMAADRLSTQLASIQGAWESGAGQLALDTAVAGSGGWMTVIQNSLNGTTIQNIRQLNIELNNLGGAYRLPRDFSLPMLP</sequence>
<feature type="signal peptide" evidence="1">
    <location>
        <begin position="1"/>
        <end position="20"/>
    </location>
</feature>
<feature type="chain" id="PRO_5016835894" evidence="1">
    <location>
        <begin position="21"/>
        <end position="154"/>
    </location>
</feature>
<dbReference type="EMBL" id="QPJI01000002">
    <property type="protein sequence ID" value="RCW73470.1"/>
    <property type="molecule type" value="Genomic_DNA"/>
</dbReference>
<gene>
    <name evidence="2" type="ORF">DET61_102187</name>
</gene>
<protein>
    <submittedName>
        <fullName evidence="2">Uncharacterized protein</fullName>
    </submittedName>
</protein>
<evidence type="ECO:0000313" key="3">
    <source>
        <dbReference type="Proteomes" id="UP000253647"/>
    </source>
</evidence>
<dbReference type="Proteomes" id="UP000253647">
    <property type="component" value="Unassembled WGS sequence"/>
</dbReference>
<accession>A0A368XZH6</accession>
<name>A0A368XZH6_MARNT</name>
<reference evidence="2 3" key="1">
    <citation type="submission" date="2018-07" db="EMBL/GenBank/DDBJ databases">
        <title>Freshwater and sediment microbial communities from various areas in North America, analyzing microbe dynamics in response to fracking.</title>
        <authorList>
            <person name="Lamendella R."/>
        </authorList>
    </citation>
    <scope>NUCLEOTIDE SEQUENCE [LARGE SCALE GENOMIC DNA]</scope>
    <source>
        <strain evidence="2 3">105B</strain>
    </source>
</reference>
<dbReference type="AlphaFoldDB" id="A0A368XZH6"/>
<evidence type="ECO:0000313" key="2">
    <source>
        <dbReference type="EMBL" id="RCW73470.1"/>
    </source>
</evidence>